<dbReference type="PANTHER" id="PTHR37417:SF3">
    <property type="entry name" value="MYOSIN-CROSSREACTIVE PROTEIN"/>
    <property type="match status" value="1"/>
</dbReference>
<gene>
    <name evidence="1" type="ORF">PV08_00439</name>
</gene>
<dbReference type="PANTHER" id="PTHR37417">
    <property type="entry name" value="67 KDA MYOSIN-CROSS-REACTIVE ANTIGEN FAMILY PROTEIN (AFU_ORTHOLOGUE AFUA_5G09970)"/>
    <property type="match status" value="1"/>
</dbReference>
<sequence length="584" mass="66240">MYYSSGNYEAFARPRKPQGVNDKTAWFIGSGLASLAGAAFLVRDGQMPGKNITILEELAISGGALDGLDVPEKGFVIRGGREMEDHFECLWDLFRSIPSLEIEDASVLDEFYWLNKDDPNYSLQRATINQGQDAHTDGLFGLNSTAQRDISRVFLTPRKDLEGKRINEVVSTDFLKSNFWMYWRTMFAFQEWHSALEFKLYLHRFIHHIGGLPDFSALKFTKYNQYESLVLPLQKWLLDHGVKFQYKTQVVDVDFEVVGGKTHATRIVWIKEGKSGGVELGSNDLLFMTIGSLTENSGLGDQKTPAQLNEGPAPAWDLWRRIASKNPSFGRPEVFGSHIPESKWQSATVTTLDERIPRYIQDICKRDPFSGRVVTGGIVTVKDSSWLLSWTVNRQPHFKKQPRNQIVVWVYSLLVDVPGDYIKKPMQDCTGEEITQEWLYHLGVPTEDIPVLAATGATCVPVMMPYVTSFFMPRHAGDRPDVVPVGSENFAFIGQFAETTRDVIFTTEYSVRTAMEAVYQLLKVERGVPEVFNSTYDTRTLLAAVSRLRDGKELDAPLPEFLRNWIVRKMDNEVGKLLQDNHLI</sequence>
<keyword evidence="2" id="KW-1185">Reference proteome</keyword>
<dbReference type="OrthoDB" id="545169at2759"/>
<proteinExistence type="predicted"/>
<dbReference type="VEuPathDB" id="FungiDB:PV08_00439"/>
<dbReference type="Pfam" id="PF06100">
    <property type="entry name" value="MCRA"/>
    <property type="match status" value="1"/>
</dbReference>
<dbReference type="NCBIfam" id="NF010584">
    <property type="entry name" value="PRK13977.1"/>
    <property type="match status" value="1"/>
</dbReference>
<name>A0A0D2C8I6_9EURO</name>
<dbReference type="GO" id="GO:0050151">
    <property type="term" value="F:oleate hydratase activity"/>
    <property type="evidence" value="ECO:0007669"/>
    <property type="project" value="InterPro"/>
</dbReference>
<organism evidence="1 2">
    <name type="scientific">Exophiala spinifera</name>
    <dbReference type="NCBI Taxonomy" id="91928"/>
    <lineage>
        <taxon>Eukaryota</taxon>
        <taxon>Fungi</taxon>
        <taxon>Dikarya</taxon>
        <taxon>Ascomycota</taxon>
        <taxon>Pezizomycotina</taxon>
        <taxon>Eurotiomycetes</taxon>
        <taxon>Chaetothyriomycetidae</taxon>
        <taxon>Chaetothyriales</taxon>
        <taxon>Herpotrichiellaceae</taxon>
        <taxon>Exophiala</taxon>
    </lineage>
</organism>
<dbReference type="Gene3D" id="3.30.9.80">
    <property type="match status" value="1"/>
</dbReference>
<evidence type="ECO:0000313" key="2">
    <source>
        <dbReference type="Proteomes" id="UP000053328"/>
    </source>
</evidence>
<dbReference type="InterPro" id="IPR036188">
    <property type="entry name" value="FAD/NAD-bd_sf"/>
</dbReference>
<reference evidence="1 2" key="1">
    <citation type="submission" date="2015-01" db="EMBL/GenBank/DDBJ databases">
        <title>The Genome Sequence of Exophiala spinifera CBS89968.</title>
        <authorList>
            <consortium name="The Broad Institute Genomics Platform"/>
            <person name="Cuomo C."/>
            <person name="de Hoog S."/>
            <person name="Gorbushina A."/>
            <person name="Stielow B."/>
            <person name="Teixiera M."/>
            <person name="Abouelleil A."/>
            <person name="Chapman S.B."/>
            <person name="Priest M."/>
            <person name="Young S.K."/>
            <person name="Wortman J."/>
            <person name="Nusbaum C."/>
            <person name="Birren B."/>
        </authorList>
    </citation>
    <scope>NUCLEOTIDE SEQUENCE [LARGE SCALE GENOMIC DNA]</scope>
    <source>
        <strain evidence="1 2">CBS 89968</strain>
    </source>
</reference>
<dbReference type="HOGENOM" id="CLU_024043_2_0_1"/>
<evidence type="ECO:0008006" key="3">
    <source>
        <dbReference type="Google" id="ProtNLM"/>
    </source>
</evidence>
<evidence type="ECO:0000313" key="1">
    <source>
        <dbReference type="EMBL" id="KIW19864.1"/>
    </source>
</evidence>
<dbReference type="InterPro" id="IPR010354">
    <property type="entry name" value="Oleate_hydratase"/>
</dbReference>
<dbReference type="RefSeq" id="XP_016240080.1">
    <property type="nucleotide sequence ID" value="XM_016374804.1"/>
</dbReference>
<dbReference type="SUPFAM" id="SSF51905">
    <property type="entry name" value="FAD/NAD(P)-binding domain"/>
    <property type="match status" value="1"/>
</dbReference>
<dbReference type="AlphaFoldDB" id="A0A0D2C8I6"/>
<dbReference type="Proteomes" id="UP000053328">
    <property type="component" value="Unassembled WGS sequence"/>
</dbReference>
<dbReference type="GO" id="GO:0071949">
    <property type="term" value="F:FAD binding"/>
    <property type="evidence" value="ECO:0007669"/>
    <property type="project" value="InterPro"/>
</dbReference>
<dbReference type="GO" id="GO:0006631">
    <property type="term" value="P:fatty acid metabolic process"/>
    <property type="evidence" value="ECO:0007669"/>
    <property type="project" value="InterPro"/>
</dbReference>
<accession>A0A0D2C8I6</accession>
<protein>
    <recommendedName>
        <fullName evidence="3">Myosin-crossreactive antigen</fullName>
    </recommendedName>
</protein>
<dbReference type="EMBL" id="KN847492">
    <property type="protein sequence ID" value="KIW19864.1"/>
    <property type="molecule type" value="Genomic_DNA"/>
</dbReference>
<dbReference type="GeneID" id="27327522"/>
<dbReference type="Gene3D" id="3.50.50.60">
    <property type="entry name" value="FAD/NAD(P)-binding domain"/>
    <property type="match status" value="2"/>
</dbReference>
<dbReference type="STRING" id="91928.A0A0D2C8I6"/>